<comment type="caution">
    <text evidence="2">The sequence shown here is derived from an EMBL/GenBank/DDBJ whole genome shotgun (WGS) entry which is preliminary data.</text>
</comment>
<evidence type="ECO:0000313" key="2">
    <source>
        <dbReference type="EMBL" id="MBB3955211.1"/>
    </source>
</evidence>
<dbReference type="Proteomes" id="UP000548867">
    <property type="component" value="Unassembled WGS sequence"/>
</dbReference>
<keyword evidence="3" id="KW-1185">Reference proteome</keyword>
<dbReference type="Pfam" id="PF06667">
    <property type="entry name" value="PspB"/>
    <property type="match status" value="1"/>
</dbReference>
<dbReference type="RefSeq" id="WP_183625309.1">
    <property type="nucleotide sequence ID" value="NZ_JACIDX010000007.1"/>
</dbReference>
<protein>
    <submittedName>
        <fullName evidence="2">Phage shock protein B</fullName>
    </submittedName>
</protein>
<feature type="transmembrane region" description="Helical" evidence="1">
    <location>
        <begin position="6"/>
        <end position="24"/>
    </location>
</feature>
<dbReference type="NCBIfam" id="TIGR02976">
    <property type="entry name" value="phageshock_pspB"/>
    <property type="match status" value="1"/>
</dbReference>
<gene>
    <name evidence="2" type="ORF">GGR38_002163</name>
</gene>
<dbReference type="EMBL" id="JACIDX010000007">
    <property type="protein sequence ID" value="MBB3955211.1"/>
    <property type="molecule type" value="Genomic_DNA"/>
</dbReference>
<keyword evidence="1" id="KW-1133">Transmembrane helix</keyword>
<keyword evidence="1" id="KW-0812">Transmembrane</keyword>
<dbReference type="InterPro" id="IPR009554">
    <property type="entry name" value="Phageshock_PspB"/>
</dbReference>
<evidence type="ECO:0000313" key="3">
    <source>
        <dbReference type="Proteomes" id="UP000548867"/>
    </source>
</evidence>
<dbReference type="AlphaFoldDB" id="A0A7W6G6E1"/>
<evidence type="ECO:0000256" key="1">
    <source>
        <dbReference type="SAM" id="Phobius"/>
    </source>
</evidence>
<organism evidence="2 3">
    <name type="scientific">Novosphingobium sediminicola</name>
    <dbReference type="NCBI Taxonomy" id="563162"/>
    <lineage>
        <taxon>Bacteria</taxon>
        <taxon>Pseudomonadati</taxon>
        <taxon>Pseudomonadota</taxon>
        <taxon>Alphaproteobacteria</taxon>
        <taxon>Sphingomonadales</taxon>
        <taxon>Sphingomonadaceae</taxon>
        <taxon>Novosphingobium</taxon>
    </lineage>
</organism>
<name>A0A7W6G6E1_9SPHN</name>
<dbReference type="GO" id="GO:0006355">
    <property type="term" value="P:regulation of DNA-templated transcription"/>
    <property type="evidence" value="ECO:0007669"/>
    <property type="project" value="InterPro"/>
</dbReference>
<reference evidence="2 3" key="1">
    <citation type="submission" date="2020-08" db="EMBL/GenBank/DDBJ databases">
        <title>Genomic Encyclopedia of Type Strains, Phase IV (KMG-IV): sequencing the most valuable type-strain genomes for metagenomic binning, comparative biology and taxonomic classification.</title>
        <authorList>
            <person name="Goeker M."/>
        </authorList>
    </citation>
    <scope>NUCLEOTIDE SEQUENCE [LARGE SCALE GENOMIC DNA]</scope>
    <source>
        <strain evidence="2 3">DSM 27057</strain>
    </source>
</reference>
<dbReference type="GO" id="GO:0009271">
    <property type="term" value="P:phage shock"/>
    <property type="evidence" value="ECO:0007669"/>
    <property type="project" value="InterPro"/>
</dbReference>
<proteinExistence type="predicted"/>
<keyword evidence="1" id="KW-0472">Membrane</keyword>
<accession>A0A7W6G6E1</accession>
<sequence>MDIVPVVAICALFIGLPWVILHYVTKWKTSATLTSDDEALLEELYQLARRLDERMDTVERLVASEHPEFHPAVPMPNREIDNQPLREIAKDLDRMRARSSDRSFR</sequence>